<dbReference type="EMBL" id="CAJVQC010003773">
    <property type="protein sequence ID" value="CAG8532046.1"/>
    <property type="molecule type" value="Genomic_DNA"/>
</dbReference>
<accession>A0ACA9LIU2</accession>
<evidence type="ECO:0000313" key="1">
    <source>
        <dbReference type="EMBL" id="CAG8532046.1"/>
    </source>
</evidence>
<sequence>MKFFKFFTLIFLFGSSVNAQSCQILQYEGYDEDDGCARIHNEYVTKNTTFFTYNDVRDCYMSFPFDKEIASQAKEPPQGRFNFRPMDLLAQLNRLQRKRYENLYQFMDRVRMLIFELKDAHTSFVTNCFSSFVFYTNLTLYSIVTDDGVQKIKVFNDTIDPTNNNCEVTHIDGRRAIQVITEFPNYISRDLGVRFNAALDINYPGIAFSTRVDLPKTPSITYTLNCDNHPKYVKRNWSVIGIESILNNFNNSKTYFSNICKNSTAYYYQQLNNKLIEIKEAQKNVYDVRSNEHVTIIYDIRDFITFFKKQDFGVVRIWTESVHLNNTLAIKIIKGFQKLVNTGVKKVVFDLSDNLGGFVLISNFISLLLFPDTHAFFDMDIRITDQLKLVLQDLIKLDEIVSSKDLSKFRCVDEFIGNNVHTRGGVTEHYSNRFLLNDPYDYKDLISQHLITPLPWKSDDLIILTNSICGSSCTLIAEGAAEVNNIATVAVGGFVDSPLSYASCPGGIVIDSTHIFNIISKLNLQNNTLMPKPFILGGKLTFLSSEFYSIKNSDQLLEFLYKPADFRLFYDDKSFRDQTILWSQAANFIGKKSKI</sequence>
<name>A0ACA9LIU2_9GLOM</name>
<dbReference type="Proteomes" id="UP000789920">
    <property type="component" value="Unassembled WGS sequence"/>
</dbReference>
<organism evidence="1 2">
    <name type="scientific">Racocetra persica</name>
    <dbReference type="NCBI Taxonomy" id="160502"/>
    <lineage>
        <taxon>Eukaryota</taxon>
        <taxon>Fungi</taxon>
        <taxon>Fungi incertae sedis</taxon>
        <taxon>Mucoromycota</taxon>
        <taxon>Glomeromycotina</taxon>
        <taxon>Glomeromycetes</taxon>
        <taxon>Diversisporales</taxon>
        <taxon>Gigasporaceae</taxon>
        <taxon>Racocetra</taxon>
    </lineage>
</organism>
<gene>
    <name evidence="1" type="ORF">RPERSI_LOCUS3181</name>
</gene>
<reference evidence="1" key="1">
    <citation type="submission" date="2021-06" db="EMBL/GenBank/DDBJ databases">
        <authorList>
            <person name="Kallberg Y."/>
            <person name="Tangrot J."/>
            <person name="Rosling A."/>
        </authorList>
    </citation>
    <scope>NUCLEOTIDE SEQUENCE</scope>
    <source>
        <strain evidence="1">MA461A</strain>
    </source>
</reference>
<protein>
    <submittedName>
        <fullName evidence="1">26208_t:CDS:1</fullName>
    </submittedName>
</protein>
<feature type="non-terminal residue" evidence="1">
    <location>
        <position position="595"/>
    </location>
</feature>
<proteinExistence type="predicted"/>
<keyword evidence="2" id="KW-1185">Reference proteome</keyword>
<evidence type="ECO:0000313" key="2">
    <source>
        <dbReference type="Proteomes" id="UP000789920"/>
    </source>
</evidence>
<comment type="caution">
    <text evidence="1">The sequence shown here is derived from an EMBL/GenBank/DDBJ whole genome shotgun (WGS) entry which is preliminary data.</text>
</comment>